<dbReference type="GO" id="GO:0016625">
    <property type="term" value="F:oxidoreductase activity, acting on the aldehyde or oxo group of donors, iron-sulfur protein as acceptor"/>
    <property type="evidence" value="ECO:0007669"/>
    <property type="project" value="UniProtKB-ARBA"/>
</dbReference>
<keyword evidence="3" id="KW-0249">Electron transport</keyword>
<reference evidence="10 11" key="1">
    <citation type="submission" date="2019-09" db="EMBL/GenBank/DDBJ databases">
        <title>Isolation of a novel species in the genus Cupriavidus from patients with sepsis using whole genome sequencing.</title>
        <authorList>
            <person name="Kweon O.J."/>
            <person name="Lee M.-K."/>
        </authorList>
    </citation>
    <scope>NUCLEOTIDE SEQUENCE [LARGE SCALE GENOMIC DNA]</scope>
    <source>
        <strain evidence="10 11">MKL-01</strain>
    </source>
</reference>
<evidence type="ECO:0000256" key="1">
    <source>
        <dbReference type="ARBA" id="ARBA00022448"/>
    </source>
</evidence>
<keyword evidence="6" id="KW-0411">Iron-sulfur</keyword>
<evidence type="ECO:0000256" key="5">
    <source>
        <dbReference type="ARBA" id="ARBA00023004"/>
    </source>
</evidence>
<keyword evidence="10" id="KW-0670">Pyruvate</keyword>
<dbReference type="AlphaFoldDB" id="A0A5M8BI07"/>
<evidence type="ECO:0000259" key="7">
    <source>
        <dbReference type="Pfam" id="PF01558"/>
    </source>
</evidence>
<evidence type="ECO:0000313" key="10">
    <source>
        <dbReference type="EMBL" id="KAA6133360.1"/>
    </source>
</evidence>
<comment type="caution">
    <text evidence="10">The sequence shown here is derived from an EMBL/GenBank/DDBJ whole genome shotgun (WGS) entry which is preliminary data.</text>
</comment>
<name>A0A5M8BI07_9BURK</name>
<dbReference type="Pfam" id="PF20169">
    <property type="entry name" value="DUF6537"/>
    <property type="match status" value="1"/>
</dbReference>
<gene>
    <name evidence="10" type="ORF">F1599_00635</name>
</gene>
<dbReference type="Pfam" id="PF02775">
    <property type="entry name" value="TPP_enzyme_C"/>
    <property type="match status" value="1"/>
</dbReference>
<dbReference type="InterPro" id="IPR002880">
    <property type="entry name" value="Pyrv_Fd/Flavodoxin_OxRdtase_N"/>
</dbReference>
<keyword evidence="2" id="KW-0004">4Fe-4S</keyword>
<feature type="domain" description="Pyruvate/ketoisovalerate oxidoreductase catalytic" evidence="7">
    <location>
        <begin position="764"/>
        <end position="950"/>
    </location>
</feature>
<accession>A0A5M8BI07</accession>
<evidence type="ECO:0000259" key="8">
    <source>
        <dbReference type="Pfam" id="PF02775"/>
    </source>
</evidence>
<dbReference type="PANTHER" id="PTHR48084">
    <property type="entry name" value="2-OXOGLUTARATE OXIDOREDUCTASE SUBUNIT KORB-RELATED"/>
    <property type="match status" value="1"/>
</dbReference>
<evidence type="ECO:0000256" key="3">
    <source>
        <dbReference type="ARBA" id="ARBA00022982"/>
    </source>
</evidence>
<dbReference type="Gene3D" id="3.40.50.970">
    <property type="match status" value="2"/>
</dbReference>
<evidence type="ECO:0000256" key="2">
    <source>
        <dbReference type="ARBA" id="ARBA00022485"/>
    </source>
</evidence>
<dbReference type="PANTHER" id="PTHR48084:SF3">
    <property type="entry name" value="SUBUNIT OF PYRUVATE:FLAVODOXIN OXIDOREDUCTASE"/>
    <property type="match status" value="1"/>
</dbReference>
<keyword evidence="5" id="KW-0408">Iron</keyword>
<dbReference type="Pfam" id="PF01558">
    <property type="entry name" value="POR"/>
    <property type="match status" value="1"/>
</dbReference>
<dbReference type="NCBIfam" id="NF009588">
    <property type="entry name" value="PRK13029.1"/>
    <property type="match status" value="1"/>
</dbReference>
<keyword evidence="2" id="KW-0479">Metal-binding</keyword>
<proteinExistence type="predicted"/>
<evidence type="ECO:0000256" key="6">
    <source>
        <dbReference type="ARBA" id="ARBA00023014"/>
    </source>
</evidence>
<feature type="domain" description="Thiamine pyrophosphate enzyme TPP-binding" evidence="8">
    <location>
        <begin position="481"/>
        <end position="630"/>
    </location>
</feature>
<feature type="domain" description="DUF6537" evidence="9">
    <location>
        <begin position="988"/>
        <end position="1192"/>
    </location>
</feature>
<dbReference type="InterPro" id="IPR019752">
    <property type="entry name" value="Pyrv/ketoisovalerate_OxRed_cat"/>
</dbReference>
<organism evidence="10 11">
    <name type="scientific">Cupriavidus cauae</name>
    <dbReference type="NCBI Taxonomy" id="2608999"/>
    <lineage>
        <taxon>Bacteria</taxon>
        <taxon>Pseudomonadati</taxon>
        <taxon>Pseudomonadota</taxon>
        <taxon>Betaproteobacteria</taxon>
        <taxon>Burkholderiales</taxon>
        <taxon>Burkholderiaceae</taxon>
        <taxon>Cupriavidus</taxon>
    </lineage>
</organism>
<dbReference type="SUPFAM" id="SSF53323">
    <property type="entry name" value="Pyruvate-ferredoxin oxidoreductase, PFOR, domain III"/>
    <property type="match status" value="1"/>
</dbReference>
<dbReference type="RefSeq" id="WP_150081657.1">
    <property type="nucleotide sequence ID" value="NZ_VWRN01000003.1"/>
</dbReference>
<evidence type="ECO:0000256" key="4">
    <source>
        <dbReference type="ARBA" id="ARBA00023002"/>
    </source>
</evidence>
<dbReference type="NCBIfam" id="NF009589">
    <property type="entry name" value="PRK13030.1"/>
    <property type="match status" value="1"/>
</dbReference>
<dbReference type="InterPro" id="IPR029061">
    <property type="entry name" value="THDP-binding"/>
</dbReference>
<dbReference type="Proteomes" id="UP000324324">
    <property type="component" value="Unassembled WGS sequence"/>
</dbReference>
<dbReference type="GO" id="GO:0030976">
    <property type="term" value="F:thiamine pyrophosphate binding"/>
    <property type="evidence" value="ECO:0007669"/>
    <property type="project" value="InterPro"/>
</dbReference>
<dbReference type="GO" id="GO:0044281">
    <property type="term" value="P:small molecule metabolic process"/>
    <property type="evidence" value="ECO:0007669"/>
    <property type="project" value="UniProtKB-ARBA"/>
</dbReference>
<evidence type="ECO:0000259" key="9">
    <source>
        <dbReference type="Pfam" id="PF20169"/>
    </source>
</evidence>
<dbReference type="EMBL" id="VWRN01000003">
    <property type="protein sequence ID" value="KAA6133360.1"/>
    <property type="molecule type" value="Genomic_DNA"/>
</dbReference>
<dbReference type="CDD" id="cd07034">
    <property type="entry name" value="TPP_PYR_PFOR_IOR-alpha_like"/>
    <property type="match status" value="1"/>
</dbReference>
<keyword evidence="11" id="KW-1185">Reference proteome</keyword>
<dbReference type="Gene3D" id="3.40.920.10">
    <property type="entry name" value="Pyruvate-ferredoxin oxidoreductase, PFOR, domain III"/>
    <property type="match status" value="1"/>
</dbReference>
<dbReference type="SUPFAM" id="SSF52922">
    <property type="entry name" value="TK C-terminal domain-like"/>
    <property type="match status" value="1"/>
</dbReference>
<dbReference type="GO" id="GO:0045333">
    <property type="term" value="P:cellular respiration"/>
    <property type="evidence" value="ECO:0007669"/>
    <property type="project" value="UniProtKB-ARBA"/>
</dbReference>
<dbReference type="InterPro" id="IPR009014">
    <property type="entry name" value="Transketo_C/PFOR_II"/>
</dbReference>
<keyword evidence="4" id="KW-0560">Oxidoreductase</keyword>
<dbReference type="InterPro" id="IPR051457">
    <property type="entry name" value="2-oxoacid:Fd_oxidoreductase"/>
</dbReference>
<sequence length="1211" mass="130966">MNSPLSPAQQQALADALANVSLDDKYTVEKGRIYLSGTQALVRLPMLQKARDRAAGLNTAGYVSGYRGSPLGGLDQALWQAKTHLAGSDVVFQPGLNEDLAATAVWGTQQVNLFPGATRDGVFSMWYGKGPGVDRSIDVLKHANSAGSAPHGGVLLLAGDDHAAKSSSVAHQSEHVLIAAGIPVLYPSTVQEYLDYGLHGWAMSRYSGLWVAMKCVTDVVESSASIEIDPERVQVVLPQDFAMPEGGLNIRWPDPPLAQEARLLDHKWYAALAYVRANKLNRVVVDSPRARFGIMTAGKAYLDVRQALTDLGLDDDTCARIGIRVMKVGCVWPLDAQDAREFATGLDEILVVEEKRQILEYALKEELYNWRDDVRPRVFGKFDERDNEGGEWSVPRGNWLLPAHYELSPAIIAKAIARRLDKANLPDDVRARIAARVALIEAKERDASRPRLSVERKPWFCSGCPHNTSTRVPEGSRALAGIGCHYMAMWMDRNTDTFSQMGGEGVAWTGQMHFTDEKHVFVNLGDGTYFHSGLLAIRAAIAAKANITYKVLFNDAVAMTGGQPVDGVLTVPRIAHQVLAEGAREIVVVTDEPEKYAGGGGLPAGIAVHHRDELDDVQRRLRETPGVTVLIYDQTCATEKRRRRKRGDYPDPARRAFINDAVCEGCGDCSVQSNCLSVEPLETPLGTKRAINQSSCNKDFSCLNGFCPSFVTAEGAQVRKPAAAGTQTGTQSGTKAGAIDLDALPSPTLPALERAYGIVVTGVGGTGVVTIGGILGMAAHLEGKGVTVLDMAGLAQKGGAVLSHVQIAATPQALHATRVATGEARLVIGCDAIVSASAEVLSKVRRDITAAAINSARTPTADLIANPKWRFPGALAEQDLRDNIGEACAFIDANAWAVRLLGDAIFANPLLLGFAWQRGWVPLSLASLTRAITLNGVAVQKNLLAFAWGRALAHRGETAVRAALDGAGQASRQAGAAPTQVLPLPPTLDRLIEDRAALLRAYQNDAYAARYLAAVDKVRQAELALGADRKLPLTEAVARNLAKLMAYKDEYEVARLYADPAFLDKLRAQFDGEPGRDYQLNFWLAPPLLSGETRNGRPVKRRFGPRTMTLFRLLAKLKGLRGTPLDPFGRTAERREERRLVDEYLAMVDEFARSLDAQRIDTALALAALPDDIRGFGPVKEASMRKAAERRAELMARYRGGVVADGERAAA</sequence>
<evidence type="ECO:0000313" key="11">
    <source>
        <dbReference type="Proteomes" id="UP000324324"/>
    </source>
</evidence>
<dbReference type="GO" id="GO:0051539">
    <property type="term" value="F:4 iron, 4 sulfur cluster binding"/>
    <property type="evidence" value="ECO:0007669"/>
    <property type="project" value="UniProtKB-KW"/>
</dbReference>
<keyword evidence="1" id="KW-0813">Transport</keyword>
<protein>
    <submittedName>
        <fullName evidence="10">Indolepyruvate ferredoxin oxidoreductase family protein</fullName>
    </submittedName>
</protein>
<dbReference type="InterPro" id="IPR011766">
    <property type="entry name" value="TPP_enzyme_TPP-bd"/>
</dbReference>
<dbReference type="InterPro" id="IPR002869">
    <property type="entry name" value="Pyrv_flavodox_OxRed_cen"/>
</dbReference>
<dbReference type="InterPro" id="IPR046667">
    <property type="entry name" value="DUF6537"/>
</dbReference>
<dbReference type="SUPFAM" id="SSF52518">
    <property type="entry name" value="Thiamin diphosphate-binding fold (THDP-binding)"/>
    <property type="match status" value="2"/>
</dbReference>